<evidence type="ECO:0000313" key="3">
    <source>
        <dbReference type="Proteomes" id="UP000275078"/>
    </source>
</evidence>
<organism evidence="2 3">
    <name type="scientific">Ascobolus immersus RN42</name>
    <dbReference type="NCBI Taxonomy" id="1160509"/>
    <lineage>
        <taxon>Eukaryota</taxon>
        <taxon>Fungi</taxon>
        <taxon>Dikarya</taxon>
        <taxon>Ascomycota</taxon>
        <taxon>Pezizomycotina</taxon>
        <taxon>Pezizomycetes</taxon>
        <taxon>Pezizales</taxon>
        <taxon>Ascobolaceae</taxon>
        <taxon>Ascobolus</taxon>
    </lineage>
</organism>
<evidence type="ECO:0000313" key="2">
    <source>
        <dbReference type="EMBL" id="RPA72491.1"/>
    </source>
</evidence>
<dbReference type="Proteomes" id="UP000275078">
    <property type="component" value="Unassembled WGS sequence"/>
</dbReference>
<feature type="region of interest" description="Disordered" evidence="1">
    <location>
        <begin position="313"/>
        <end position="333"/>
    </location>
</feature>
<dbReference type="EMBL" id="ML119859">
    <property type="protein sequence ID" value="RPA72491.1"/>
    <property type="molecule type" value="Genomic_DNA"/>
</dbReference>
<reference evidence="2 3" key="1">
    <citation type="journal article" date="2018" name="Nat. Ecol. Evol.">
        <title>Pezizomycetes genomes reveal the molecular basis of ectomycorrhizal truffle lifestyle.</title>
        <authorList>
            <person name="Murat C."/>
            <person name="Payen T."/>
            <person name="Noel B."/>
            <person name="Kuo A."/>
            <person name="Morin E."/>
            <person name="Chen J."/>
            <person name="Kohler A."/>
            <person name="Krizsan K."/>
            <person name="Balestrini R."/>
            <person name="Da Silva C."/>
            <person name="Montanini B."/>
            <person name="Hainaut M."/>
            <person name="Levati E."/>
            <person name="Barry K.W."/>
            <person name="Belfiori B."/>
            <person name="Cichocki N."/>
            <person name="Clum A."/>
            <person name="Dockter R.B."/>
            <person name="Fauchery L."/>
            <person name="Guy J."/>
            <person name="Iotti M."/>
            <person name="Le Tacon F."/>
            <person name="Lindquist E.A."/>
            <person name="Lipzen A."/>
            <person name="Malagnac F."/>
            <person name="Mello A."/>
            <person name="Molinier V."/>
            <person name="Miyauchi S."/>
            <person name="Poulain J."/>
            <person name="Riccioni C."/>
            <person name="Rubini A."/>
            <person name="Sitrit Y."/>
            <person name="Splivallo R."/>
            <person name="Traeger S."/>
            <person name="Wang M."/>
            <person name="Zifcakova L."/>
            <person name="Wipf D."/>
            <person name="Zambonelli A."/>
            <person name="Paolocci F."/>
            <person name="Nowrousian M."/>
            <person name="Ottonello S."/>
            <person name="Baldrian P."/>
            <person name="Spatafora J.W."/>
            <person name="Henrissat B."/>
            <person name="Nagy L.G."/>
            <person name="Aury J.M."/>
            <person name="Wincker P."/>
            <person name="Grigoriev I.V."/>
            <person name="Bonfante P."/>
            <person name="Martin F.M."/>
        </authorList>
    </citation>
    <scope>NUCLEOTIDE SEQUENCE [LARGE SCALE GENOMIC DNA]</scope>
    <source>
        <strain evidence="2 3">RN42</strain>
    </source>
</reference>
<sequence>MPPANANSLGPFTPVVGSSSIYTLVRKRGTPSAQVYTLCSHLPLGTPVAHTSTDPHHAILNNMLLLANTGRQVWGICQWGHSPDIPGHIVGVFSDMIAFGCRRVLTGRGRGHVILDVDYTGPDTSTLLRPVPDYLTLQDNFVPLSALLNGHDSASLLADLEPHATVPSNLGFRHYPWTNGRSTSPYGVLTYIFYDWLDGQPRNPPSDSAPYAGMNVVFRPDVSGNQIIEERATPVELIEIGATAENVRQKFRGWVTMAEVSVILDRLPQGVIGTILEAHPGVLPDGKACTLSVVQDWVGRFHMRHDYDGSLVFSTTGHNTENPKDPGPSRITT</sequence>
<gene>
    <name evidence="2" type="ORF">BJ508DRAFT_314680</name>
</gene>
<proteinExistence type="predicted"/>
<name>A0A3N4HK11_ASCIM</name>
<protein>
    <submittedName>
        <fullName evidence="2">Uncharacterized protein</fullName>
    </submittedName>
</protein>
<evidence type="ECO:0000256" key="1">
    <source>
        <dbReference type="SAM" id="MobiDB-lite"/>
    </source>
</evidence>
<dbReference type="AlphaFoldDB" id="A0A3N4HK11"/>
<keyword evidence="3" id="KW-1185">Reference proteome</keyword>
<accession>A0A3N4HK11</accession>